<keyword evidence="5 8" id="KW-1133">Transmembrane helix</keyword>
<keyword evidence="7" id="KW-0325">Glycoprotein</keyword>
<evidence type="ECO:0000256" key="8">
    <source>
        <dbReference type="SAM" id="Phobius"/>
    </source>
</evidence>
<evidence type="ECO:0000256" key="2">
    <source>
        <dbReference type="ARBA" id="ARBA00010532"/>
    </source>
</evidence>
<evidence type="ECO:0000313" key="10">
    <source>
        <dbReference type="Proteomes" id="UP001642540"/>
    </source>
</evidence>
<dbReference type="Pfam" id="PF01130">
    <property type="entry name" value="CD36"/>
    <property type="match status" value="1"/>
</dbReference>
<evidence type="ECO:0008006" key="11">
    <source>
        <dbReference type="Google" id="ProtNLM"/>
    </source>
</evidence>
<evidence type="ECO:0000256" key="1">
    <source>
        <dbReference type="ARBA" id="ARBA00004236"/>
    </source>
</evidence>
<dbReference type="PANTHER" id="PTHR11923">
    <property type="entry name" value="SCAVENGER RECEPTOR CLASS B TYPE-1 SR-B1"/>
    <property type="match status" value="1"/>
</dbReference>
<dbReference type="EMBL" id="CAXLJM020000027">
    <property type="protein sequence ID" value="CAL8095368.1"/>
    <property type="molecule type" value="Genomic_DNA"/>
</dbReference>
<dbReference type="InterPro" id="IPR002159">
    <property type="entry name" value="CD36_fam"/>
</dbReference>
<organism evidence="9 10">
    <name type="scientific">Orchesella dallaii</name>
    <dbReference type="NCBI Taxonomy" id="48710"/>
    <lineage>
        <taxon>Eukaryota</taxon>
        <taxon>Metazoa</taxon>
        <taxon>Ecdysozoa</taxon>
        <taxon>Arthropoda</taxon>
        <taxon>Hexapoda</taxon>
        <taxon>Collembola</taxon>
        <taxon>Entomobryomorpha</taxon>
        <taxon>Entomobryoidea</taxon>
        <taxon>Orchesellidae</taxon>
        <taxon>Orchesellinae</taxon>
        <taxon>Orchesella</taxon>
    </lineage>
</organism>
<keyword evidence="4 8" id="KW-0812">Transmembrane</keyword>
<feature type="transmembrane region" description="Helical" evidence="8">
    <location>
        <begin position="446"/>
        <end position="465"/>
    </location>
</feature>
<protein>
    <recommendedName>
        <fullName evidence="11">Lysosome membrane protein 2</fullName>
    </recommendedName>
</protein>
<dbReference type="PANTHER" id="PTHR11923:SF51">
    <property type="entry name" value="LYSOSOME MEMBRANE PROTEIN 2"/>
    <property type="match status" value="1"/>
</dbReference>
<name>A0ABP1QDP3_9HEXA</name>
<sequence>MNRLPGALFFAGLATMVGTIIICWIAVPGIVHWQITKMIRLEPGNDVWNAWEHIKAPIYLHAYIFNITNADDVLKGETPQLQQLGPYVYEQKRSKEILQINEKNGTVIYKPTMLHFFRPDLSNGTEEDPITMLNIPLLSVASELGTMSSMIRYMARYYLDSFEEEPFMHTNAGTVLFKGSHVPMIESISELMGRELLPNSTFAFFIERNGPSPDNFEVDSGVLDSKGFGDIKSWKGKHELDVWGGPTCNMINGSDSTIYAPFITKQKIIRVFEAEICRSLYLTYEHEEEAYGIPGYKFSPPSNIFGSENPDNECFCKETDKTKCPKSGVVSIGPCKNNAPIFISNPLFLDADPSYREPFGFEPNASLHRPYLIVEPRTGVVLEGRKRVQLNTHLKPSDAIDVFANVPDIMVPLVWIDEAAVQEEVQLNKLRNMLVTPLRVVEYGKWSMLAVSCTMTVIGIAIFMLKTKNQKIEARETEKFLFM</sequence>
<evidence type="ECO:0000256" key="5">
    <source>
        <dbReference type="ARBA" id="ARBA00022989"/>
    </source>
</evidence>
<gene>
    <name evidence="9" type="ORF">ODALV1_LOCUS9063</name>
</gene>
<comment type="similarity">
    <text evidence="2">Belongs to the CD36 family.</text>
</comment>
<proteinExistence type="inferred from homology"/>
<dbReference type="PRINTS" id="PR01609">
    <property type="entry name" value="CD36FAMILY"/>
</dbReference>
<keyword evidence="3" id="KW-1003">Cell membrane</keyword>
<comment type="caution">
    <text evidence="9">The sequence shown here is derived from an EMBL/GenBank/DDBJ whole genome shotgun (WGS) entry which is preliminary data.</text>
</comment>
<keyword evidence="6 8" id="KW-0472">Membrane</keyword>
<dbReference type="Proteomes" id="UP001642540">
    <property type="component" value="Unassembled WGS sequence"/>
</dbReference>
<evidence type="ECO:0000256" key="6">
    <source>
        <dbReference type="ARBA" id="ARBA00023136"/>
    </source>
</evidence>
<evidence type="ECO:0000313" key="9">
    <source>
        <dbReference type="EMBL" id="CAL8095368.1"/>
    </source>
</evidence>
<evidence type="ECO:0000256" key="7">
    <source>
        <dbReference type="ARBA" id="ARBA00023180"/>
    </source>
</evidence>
<evidence type="ECO:0000256" key="3">
    <source>
        <dbReference type="ARBA" id="ARBA00022475"/>
    </source>
</evidence>
<reference evidence="9 10" key="1">
    <citation type="submission" date="2024-08" db="EMBL/GenBank/DDBJ databases">
        <authorList>
            <person name="Cucini C."/>
            <person name="Frati F."/>
        </authorList>
    </citation>
    <scope>NUCLEOTIDE SEQUENCE [LARGE SCALE GENOMIC DNA]</scope>
</reference>
<keyword evidence="10" id="KW-1185">Reference proteome</keyword>
<evidence type="ECO:0000256" key="4">
    <source>
        <dbReference type="ARBA" id="ARBA00022692"/>
    </source>
</evidence>
<accession>A0ABP1QDP3</accession>
<feature type="transmembrane region" description="Helical" evidence="8">
    <location>
        <begin position="7"/>
        <end position="27"/>
    </location>
</feature>
<comment type="subcellular location">
    <subcellularLocation>
        <location evidence="1">Cell membrane</location>
    </subcellularLocation>
</comment>